<dbReference type="InterPro" id="IPR022385">
    <property type="entry name" value="Rhs_assc_core"/>
</dbReference>
<proteinExistence type="predicted"/>
<dbReference type="Proteomes" id="UP000183915">
    <property type="component" value="Unassembled WGS sequence"/>
</dbReference>
<comment type="caution">
    <text evidence="4">The sequence shown here is derived from an EMBL/GenBank/DDBJ whole genome shotgun (WGS) entry which is preliminary data.</text>
</comment>
<evidence type="ECO:0000313" key="4">
    <source>
        <dbReference type="EMBL" id="SED62950.1"/>
    </source>
</evidence>
<dbReference type="RefSeq" id="WP_074849434.1">
    <property type="nucleotide sequence ID" value="NZ_FNTT01000002.1"/>
</dbReference>
<feature type="region of interest" description="Disordered" evidence="2">
    <location>
        <begin position="1458"/>
        <end position="1525"/>
    </location>
</feature>
<gene>
    <name evidence="4" type="ORF">SAMN04490188_0961</name>
</gene>
<dbReference type="Gene3D" id="2.180.10.10">
    <property type="entry name" value="RHS repeat-associated core"/>
    <property type="match status" value="2"/>
</dbReference>
<dbReference type="NCBIfam" id="TIGR01643">
    <property type="entry name" value="YD_repeat_2x"/>
    <property type="match status" value="2"/>
</dbReference>
<dbReference type="InterPro" id="IPR050708">
    <property type="entry name" value="T6SS_VgrG/RHS"/>
</dbReference>
<dbReference type="InterPro" id="IPR006530">
    <property type="entry name" value="YD"/>
</dbReference>
<keyword evidence="1" id="KW-0677">Repeat</keyword>
<protein>
    <submittedName>
        <fullName evidence="4">RHS repeat-associated core domain-containing protein</fullName>
    </submittedName>
</protein>
<evidence type="ECO:0000259" key="3">
    <source>
        <dbReference type="Pfam" id="PF25023"/>
    </source>
</evidence>
<dbReference type="EMBL" id="FNTT01000002">
    <property type="protein sequence ID" value="SED62950.1"/>
    <property type="molecule type" value="Genomic_DNA"/>
</dbReference>
<keyword evidence="5" id="KW-1185">Reference proteome</keyword>
<dbReference type="Pfam" id="PF05593">
    <property type="entry name" value="RHS_repeat"/>
    <property type="match status" value="1"/>
</dbReference>
<accession>A0ABY0YJA2</accession>
<dbReference type="PANTHER" id="PTHR32305:SF15">
    <property type="entry name" value="PROTEIN RHSA-RELATED"/>
    <property type="match status" value="1"/>
</dbReference>
<evidence type="ECO:0000313" key="5">
    <source>
        <dbReference type="Proteomes" id="UP000183915"/>
    </source>
</evidence>
<feature type="domain" description="Teneurin-like YD-shell" evidence="3">
    <location>
        <begin position="1044"/>
        <end position="1354"/>
    </location>
</feature>
<evidence type="ECO:0000256" key="2">
    <source>
        <dbReference type="SAM" id="MobiDB-lite"/>
    </source>
</evidence>
<name>A0ABY0YJA2_9PSED</name>
<dbReference type="InterPro" id="IPR056823">
    <property type="entry name" value="TEN-like_YD-shell"/>
</dbReference>
<dbReference type="PANTHER" id="PTHR32305">
    <property type="match status" value="1"/>
</dbReference>
<dbReference type="SUPFAM" id="SSF56399">
    <property type="entry name" value="ADP-ribosylation"/>
    <property type="match status" value="1"/>
</dbReference>
<dbReference type="NCBIfam" id="TIGR03696">
    <property type="entry name" value="Rhs_assc_core"/>
    <property type="match status" value="1"/>
</dbReference>
<dbReference type="Pfam" id="PF25023">
    <property type="entry name" value="TEN_YD-shell"/>
    <property type="match status" value="1"/>
</dbReference>
<sequence length="1562" mass="173932">MTTSSVVHSQAFGFMSYVQGGVDPRTGQYTVSIDLPEVQSNWLCGPAFPLNLTFSPINILDSGFGVGWNLNLSQFTPSNNILALSTGETFKVTGSGSLPDMKEKKLDTFHFENLGGNRYRVLHKSGMVEELQVGGDLTRVALPVSVKSPAGHSLTLAYASFRGGQCLHSISDAQGELLQINRQANDEWVEILVRPYDGPNGTALARYEMKLNASGWVTEIVLPTPDKGSWRFGYGNGPIRNILCLHEIKTPVGGREILTYADTGHPYPGGVVRPNLPRVTRHRSYPDFGQPNADETMVEVQFSYTSHNFLGAGETVSWEDGMDPLYKLQARYEYGSTARLMVGGQVARTVERSYNRFHLLVEEKTKQEHCVKRVSTQYYAEDVPFERQVPQFQFPKEVTTRWELDNDATQYRAEITRSVYNDQGNHIEQVEPNGIRTVYTYYSKNGEDGCPADRFERNLKDTTVYPSSQGEPGAPTLRTRLRYSAHKPLNGSGVDDWLAMDSETLMQVEGANETTLQQTLRTYHELIGNAFLHGRLASQQTLLNGTTSTTLYEYKTLPSVLTGETVLETTETFIGYDDAPDGEVRKTIVSEDSLLHGQPLLTRDDNEVKIRYTYDALTRVVTETVAPDEPEFEATRQYSYLLTALDGQRAEQLVTDVKGVKTRTRVDGLNRPVYAERQDADNLVRAEEFRQTYSASYDVFGDLTEETQYDWRDEQQAALASTYEYDGWGAQRSVTGPDGIKVYEETNPIGSELWQGPIQTAWREGTDTEAKVSGKTVTYLNLLEKPDHVERFETDGTLISRHRYGYDGLGRTVEETDARDATTKYTYDIFDRMVTTVLPGGATVRRSYALHSSEDLPTEISVNGIELGQQVFDGLGRKVESTTGGRKQTFTYDSGQTQPATLTTASNQLINYVYQPQLGEEPSQRSLPGGVTAEYVRDGKNARLVSCKEGGLELSRDYFTTGELKSETRVQGEDTYAMHYQHSRLGLLLSYTDVLEQTQSYTYDKANRLEQTRLGNTLSSDFTFDSLGQLSSVSTLDRVGGQGVTISLHYDGLGREIQRNFDLDGVEQQLTQVYNSVDALIERTLSKGETLLRKETYEYDPRGRLVLYTCEGSEPPVDPYGKVILSQLFRFDALDNLIRVNTTSPEGINVAVYIYDDPKDPTQLRRITNTGVPGYPPEIVLEYDADGHLIRDEENRRLEYDPLGRLVSVSDPSGGGDTGYSYDPLDTLAGLDDGSGKEQRFYQGGELTSLVKGASSSSFLRADGVVLAEHQAGADPKSLLLAGDDKNSVLWEIDRDATQEFVYTPYGHRVDEASVSSHLGYNGERRETQTGWYLLGKGYRAFNPVLMRFHSPDSWSPFGDGGLNAYTYCLGDPISFTDPTGHVIGRLFAPPKIMTPIKVPPQLVKSPVKALNTRVASGTANVSEVSGGALPSTTSQPSRLVVETGYISELPKERRYIARPRNQNFETGSIADLARNRRPPGFIDHSRRKPMPLPDASRSAPDPVPIQPKQVAPIPDVPRTNPNQAKIAALQKRIDKMMNSKRESDISANDLASWRAQILRLS</sequence>
<evidence type="ECO:0000256" key="1">
    <source>
        <dbReference type="ARBA" id="ARBA00022737"/>
    </source>
</evidence>
<organism evidence="4 5">
    <name type="scientific">Pseudomonas kilonensis</name>
    <dbReference type="NCBI Taxonomy" id="132476"/>
    <lineage>
        <taxon>Bacteria</taxon>
        <taxon>Pseudomonadati</taxon>
        <taxon>Pseudomonadota</taxon>
        <taxon>Gammaproteobacteria</taxon>
        <taxon>Pseudomonadales</taxon>
        <taxon>Pseudomonadaceae</taxon>
        <taxon>Pseudomonas</taxon>
    </lineage>
</organism>
<reference evidence="4 5" key="1">
    <citation type="submission" date="2016-10" db="EMBL/GenBank/DDBJ databases">
        <authorList>
            <person name="Varghese N."/>
            <person name="Submissions S."/>
        </authorList>
    </citation>
    <scope>NUCLEOTIDE SEQUENCE [LARGE SCALE GENOMIC DNA]</scope>
    <source>
        <strain evidence="4 5">BS3780</strain>
    </source>
</reference>
<dbReference type="InterPro" id="IPR031325">
    <property type="entry name" value="RHS_repeat"/>
</dbReference>